<proteinExistence type="predicted"/>
<reference evidence="2 3" key="1">
    <citation type="submission" date="2022-11" db="EMBL/GenBank/DDBJ databases">
        <title>Minimal conservation of predation-associated metabolite biosynthetic gene clusters underscores biosynthetic potential of Myxococcota including descriptions for ten novel species: Archangium lansinium sp. nov., Myxococcus landrumus sp. nov., Nannocystis bai.</title>
        <authorList>
            <person name="Ahearne A."/>
            <person name="Stevens C."/>
            <person name="Dowd S."/>
        </authorList>
    </citation>
    <scope>NUCLEOTIDE SEQUENCE [LARGE SCALE GENOMIC DNA]</scope>
    <source>
        <strain evidence="2 3">NCELM</strain>
    </source>
</reference>
<dbReference type="EMBL" id="JAQNDN010000001">
    <property type="protein sequence ID" value="MDC0666977.1"/>
    <property type="molecule type" value="Genomic_DNA"/>
</dbReference>
<gene>
    <name evidence="2" type="ORF">POL58_04480</name>
</gene>
<name>A0ABT5AYQ6_9BACT</name>
<keyword evidence="3" id="KW-1185">Reference proteome</keyword>
<feature type="transmembrane region" description="Helical" evidence="1">
    <location>
        <begin position="334"/>
        <end position="350"/>
    </location>
</feature>
<keyword evidence="1" id="KW-0472">Membrane</keyword>
<dbReference type="Proteomes" id="UP001217838">
    <property type="component" value="Unassembled WGS sequence"/>
</dbReference>
<evidence type="ECO:0000256" key="1">
    <source>
        <dbReference type="SAM" id="Phobius"/>
    </source>
</evidence>
<keyword evidence="1" id="KW-0812">Transmembrane</keyword>
<organism evidence="2 3">
    <name type="scientific">Nannocystis radixulma</name>
    <dbReference type="NCBI Taxonomy" id="2995305"/>
    <lineage>
        <taxon>Bacteria</taxon>
        <taxon>Pseudomonadati</taxon>
        <taxon>Myxococcota</taxon>
        <taxon>Polyangia</taxon>
        <taxon>Nannocystales</taxon>
        <taxon>Nannocystaceae</taxon>
        <taxon>Nannocystis</taxon>
    </lineage>
</organism>
<keyword evidence="1" id="KW-1133">Transmembrane helix</keyword>
<dbReference type="RefSeq" id="WP_271994761.1">
    <property type="nucleotide sequence ID" value="NZ_JAQNDN010000001.1"/>
</dbReference>
<protein>
    <recommendedName>
        <fullName evidence="4">Peptidase MA superfamily protein</fullName>
    </recommendedName>
</protein>
<comment type="caution">
    <text evidence="2">The sequence shown here is derived from an EMBL/GenBank/DDBJ whole genome shotgun (WGS) entry which is preliminary data.</text>
</comment>
<feature type="transmembrane region" description="Helical" evidence="1">
    <location>
        <begin position="310"/>
        <end position="328"/>
    </location>
</feature>
<evidence type="ECO:0000313" key="3">
    <source>
        <dbReference type="Proteomes" id="UP001217838"/>
    </source>
</evidence>
<accession>A0ABT5AYQ6</accession>
<evidence type="ECO:0000313" key="2">
    <source>
        <dbReference type="EMBL" id="MDC0666977.1"/>
    </source>
</evidence>
<sequence>MSGFDALPSEERREWLLARLGELLRRADWQQFVCTPIVLPRPEFFPDRFTRSASGVLRLIRRLFRYADLELAAEVELYEGRPPPSQLTGASYHHEGAAGLFLGIDGEVAYFGVDLALLDDPGGITATLAHEVAHAFRTHHELCEDDRDLEEALTDLTTVFLGFGVLNANAALRHRSQAIHDGTFRSQWSVQRIGYLSPQELCFALAVQIYARGAGREAVEACLETNQASWFRAAMRWLARERPGLEGELGLPPPETWPAPDSVAKLTRPLGDTHDELEVDVPSAPALPEKVAHVGRPVFRVWRRQRADQAMLALPIGIAGLLACVWAATVHDAWIAVAVFVTAGAIGLLGRRWRPCCSEPECRSLLTRASTTCPGCGGTVAGDIERAEDRLAAAEALRLRAGDRSGRS</sequence>
<evidence type="ECO:0008006" key="4">
    <source>
        <dbReference type="Google" id="ProtNLM"/>
    </source>
</evidence>